<dbReference type="Pfam" id="PF01738">
    <property type="entry name" value="DLH"/>
    <property type="match status" value="1"/>
</dbReference>
<sequence>MGLPFTVLSYDPQTSVPKIPGAAVIILQEWWGVNETIKSHAQNISNATGLHTVVPDLYKGKVGLTAEEASHLMGHLDWKVAIEELEQLMKDLRSRGYTKIGAIGFCMGGALSLALASQAAVNEMPLQAAVSCYGTPPADAFDVTKITNATPIQGHFGGKDTMAGFSDPAAADALETKLRHLKEATIYRYPEQGHAFLNEDTWAVDKRKELGFVDKNIDPKADEKSVRDLAWSRITGFLVSHLQ</sequence>
<feature type="domain" description="Dienelactone hydrolase" evidence="1">
    <location>
        <begin position="20"/>
        <end position="238"/>
    </location>
</feature>
<evidence type="ECO:0000313" key="2">
    <source>
        <dbReference type="EMBL" id="SAM00557.1"/>
    </source>
</evidence>
<dbReference type="OrthoDB" id="17560at2759"/>
<dbReference type="EMBL" id="LT553222">
    <property type="protein sequence ID" value="SAM00557.1"/>
    <property type="molecule type" value="Genomic_DNA"/>
</dbReference>
<proteinExistence type="predicted"/>
<name>A0A168NHG5_ABSGL</name>
<keyword evidence="3" id="KW-1185">Reference proteome</keyword>
<dbReference type="GO" id="GO:0016787">
    <property type="term" value="F:hydrolase activity"/>
    <property type="evidence" value="ECO:0007669"/>
    <property type="project" value="InterPro"/>
</dbReference>
<gene>
    <name evidence="2" type="primary">ABSGL_06246.1 scaffold 7710</name>
</gene>
<protein>
    <recommendedName>
        <fullName evidence="1">Dienelactone hydrolase domain-containing protein</fullName>
    </recommendedName>
</protein>
<evidence type="ECO:0000313" key="3">
    <source>
        <dbReference type="Proteomes" id="UP000078561"/>
    </source>
</evidence>
<dbReference type="AlphaFoldDB" id="A0A168NHG5"/>
<dbReference type="PANTHER" id="PTHR46623:SF6">
    <property type="entry name" value="ALPHA_BETA-HYDROLASES SUPERFAMILY PROTEIN"/>
    <property type="match status" value="1"/>
</dbReference>
<evidence type="ECO:0000259" key="1">
    <source>
        <dbReference type="Pfam" id="PF01738"/>
    </source>
</evidence>
<dbReference type="InParanoid" id="A0A168NHG5"/>
<dbReference type="Proteomes" id="UP000078561">
    <property type="component" value="Unassembled WGS sequence"/>
</dbReference>
<dbReference type="InterPro" id="IPR002925">
    <property type="entry name" value="Dienelactn_hydro"/>
</dbReference>
<dbReference type="SUPFAM" id="SSF53474">
    <property type="entry name" value="alpha/beta-Hydrolases"/>
    <property type="match status" value="1"/>
</dbReference>
<dbReference type="STRING" id="4829.A0A168NHG5"/>
<dbReference type="OMA" id="LDWKVAI"/>
<organism evidence="2">
    <name type="scientific">Absidia glauca</name>
    <name type="common">Pin mould</name>
    <dbReference type="NCBI Taxonomy" id="4829"/>
    <lineage>
        <taxon>Eukaryota</taxon>
        <taxon>Fungi</taxon>
        <taxon>Fungi incertae sedis</taxon>
        <taxon>Mucoromycota</taxon>
        <taxon>Mucoromycotina</taxon>
        <taxon>Mucoromycetes</taxon>
        <taxon>Mucorales</taxon>
        <taxon>Cunninghamellaceae</taxon>
        <taxon>Absidia</taxon>
    </lineage>
</organism>
<dbReference type="PANTHER" id="PTHR46623">
    <property type="entry name" value="CARBOXYMETHYLENEBUTENOLIDASE-RELATED"/>
    <property type="match status" value="1"/>
</dbReference>
<reference evidence="2" key="1">
    <citation type="submission" date="2016-04" db="EMBL/GenBank/DDBJ databases">
        <authorList>
            <person name="Evans L.H."/>
            <person name="Alamgir A."/>
            <person name="Owens N."/>
            <person name="Weber N.D."/>
            <person name="Virtaneva K."/>
            <person name="Barbian K."/>
            <person name="Babar A."/>
            <person name="Rosenke K."/>
        </authorList>
    </citation>
    <scope>NUCLEOTIDE SEQUENCE [LARGE SCALE GENOMIC DNA]</scope>
    <source>
        <strain evidence="2">CBS 101.48</strain>
    </source>
</reference>
<accession>A0A168NHG5</accession>
<dbReference type="Gene3D" id="3.40.50.1820">
    <property type="entry name" value="alpha/beta hydrolase"/>
    <property type="match status" value="1"/>
</dbReference>
<dbReference type="InterPro" id="IPR029058">
    <property type="entry name" value="AB_hydrolase_fold"/>
</dbReference>
<dbReference type="InterPro" id="IPR051049">
    <property type="entry name" value="Dienelactone_hydrolase-like"/>
</dbReference>